<evidence type="ECO:0000259" key="5">
    <source>
        <dbReference type="Pfam" id="PF13001"/>
    </source>
</evidence>
<name>A0A915PHK3_9BILA</name>
<dbReference type="InterPro" id="IPR016024">
    <property type="entry name" value="ARM-type_fold"/>
</dbReference>
<keyword evidence="7" id="KW-1185">Reference proteome</keyword>
<dbReference type="Pfam" id="PF13001">
    <property type="entry name" value="ECM29_N"/>
    <property type="match status" value="1"/>
</dbReference>
<evidence type="ECO:0000256" key="3">
    <source>
        <dbReference type="ARBA" id="ARBA00022737"/>
    </source>
</evidence>
<feature type="domain" description="Proteasome adapter and scaffold protein ECM29 HEAT-repeat" evidence="6">
    <location>
        <begin position="1256"/>
        <end position="1417"/>
    </location>
</feature>
<sequence>MVTSSAAFYITEQLLITVERLFLHLALIDDNPKLEAFVRKYLLDIIECTSTGEADVRNKGLEMLTHLNRRIKSNLAISLPLQDVMHYVLSSSPGNILGTNFAIVYLRIALDRIDAEEHIILLPQLLDSLVKYANDRKIFDQLIILTTHAWISIADINQQKWPSLESIKNGEIRQQILRFFSDVLYFPISSNEKKSMTMLLDNFSGHPCMSKNGFLRIAKDVISDLKVGVTVLKLSVIKILSSEIFTEAEILPLLIGATALGPSEVEMAGDIIIKKIDMENVLKNVNTINSLFNLYLGSSPQKLDENDRILPASIPIKLKLIPLLIRSPVAVETFPYNIKIAFDGLFNKEDSAENKPLKLQQASIEFLLLILKNFPISALATFGPVIFSSIRKLIDQNEFPSVVAIAYQCFGIIGSKVPHLVVNDMTVLQETFDAIPRAPEEVSCAITDCLVSWLPAFCTVNDAALNGVLEALISSYIVHDSPKCCLVALKFVGALVKTPSLEFRWMLCRTCGDPRDEMKQEAVRLLDLSVTNPATVPKFEDLVDFIHRKLNLQDIAADLNFSIIEPKKKKETFPDDVFHISALYLYANLQITCSLQPLSLAEADIFWRVSDYPVISSYLISMNKQHPKILHLLLQIVLKAIEAEPASFLIELACLLVHSGSGYLDYSFRAVTVASLERHLNLNSRVALCPRLSELYTLMLNDAERRSCLKRCFEQFDSREELPVRVPWLCAYLATQSMVDFAAKDIIKIKIYLVNVIKILSVQQYFEAACGSLAELLRRAVFTLNDAEKTELMSSDSNNEFCSFCELLGSIVVSRKDILTSKVKESAVRCLGFLSLHSLQTVLYEKILSQLFACGNMPNQPELQFVVGNAIFDAICGESSPSRRNMFIETEESFLEKNLCESDRDDIEKKATNLLEILMKDKLRNVNRHLRQAALIWLFALVKRCVALNFNCIMSNLSSIQQAFINGLTETNEFLQEVASEGLGIIFELGSEDQKKVMVGDLISTLSLGRKGAVPVAPDTVLFAKGELGTTPTGENITTYQELCNLATDLNQPDLIYKFMQLANHNTLWNSKKISAAFGFTIIMEQAKTALEPYLAQLVPKLYRYRYDPDLKVQSAMRTIWQTVTASKKNVYQCAVHNIGNWLFLHDLSCLALADLLSAQCSSKMLERFGQLFETLYRVQDDVKESVRVAAERALSCLIKVTVRKCSSVHGYKATQLLGIVLPVIVGKGIESSVKTNKMLSLKIIMDVVKEAGVALKEHLNIIVPCLLDSLSEAESTVLNYLAARSSLDELEVLDSARASAAHVSPMMNALRCIIPYVDENVFNSLSDKFIEKLRSSAGVTTRTGTCQFIIDLCLQRQQLLKSCRNSCDRMVRVLLSGLNDRNPTIKKQFASSLSYLLPFCSRKEVNRILDYIKQKFQSQEDDEKVSLLHLLLALSKNTEVLSESLSDVVPFIFLHKCQEVAKDDERGKKRVEMWDELWHDLVPDTSSAMRLYRKEIVDVALVTLSTSSVFAVKAQAAEVLRAVAESGVLSDNADFADMLYDNLTNALRGRLWKGKEKLVEAVSALLRSAGKNLALKWNEATIEMKFSPLWEQCSKKNEKHSGEAILCAALFSEMTGCSKIAQQVMCCICDIVNQSHAESSNEANSVKTYDYMIKIVPAIAHLLLSFGEVELSSYLEQAVALLRSETFWKVKQALIIELPYFLERCTSQADFTSLFVVVGSILIENDISQRRTFAQQCCVVLEYIVKGTQEKGCILFLKKHQDIVEKLKKTTIVRLSALLDNSLKLEE</sequence>
<dbReference type="GO" id="GO:0005737">
    <property type="term" value="C:cytoplasm"/>
    <property type="evidence" value="ECO:0007669"/>
    <property type="project" value="UniProtKB-SubCell"/>
</dbReference>
<protein>
    <submittedName>
        <fullName evidence="8">ARM repeat superfamily protein</fullName>
    </submittedName>
</protein>
<evidence type="ECO:0000256" key="2">
    <source>
        <dbReference type="ARBA" id="ARBA00022490"/>
    </source>
</evidence>
<evidence type="ECO:0000256" key="1">
    <source>
        <dbReference type="ARBA" id="ARBA00004496"/>
    </source>
</evidence>
<dbReference type="Pfam" id="PF24492">
    <property type="entry name" value="HEAT_ECM29"/>
    <property type="match status" value="1"/>
</dbReference>
<accession>A0A915PHK3</accession>
<evidence type="ECO:0000313" key="8">
    <source>
        <dbReference type="WBParaSite" id="sdigi.contig166.g5540.t1"/>
    </source>
</evidence>
<proteinExistence type="predicted"/>
<keyword evidence="4" id="KW-0647">Proteasome</keyword>
<dbReference type="GO" id="GO:0043248">
    <property type="term" value="P:proteasome assembly"/>
    <property type="evidence" value="ECO:0007669"/>
    <property type="project" value="InterPro"/>
</dbReference>
<dbReference type="GO" id="GO:0005634">
    <property type="term" value="C:nucleus"/>
    <property type="evidence" value="ECO:0007669"/>
    <property type="project" value="TreeGrafter"/>
</dbReference>
<evidence type="ECO:0000256" key="4">
    <source>
        <dbReference type="ARBA" id="ARBA00022942"/>
    </source>
</evidence>
<evidence type="ECO:0000259" key="6">
    <source>
        <dbReference type="Pfam" id="PF24492"/>
    </source>
</evidence>
<dbReference type="GO" id="GO:0000502">
    <property type="term" value="C:proteasome complex"/>
    <property type="evidence" value="ECO:0007669"/>
    <property type="project" value="UniProtKB-KW"/>
</dbReference>
<dbReference type="PANTHER" id="PTHR23346">
    <property type="entry name" value="TRANSLATIONAL ACTIVATOR GCN1-RELATED"/>
    <property type="match status" value="1"/>
</dbReference>
<dbReference type="InterPro" id="IPR011989">
    <property type="entry name" value="ARM-like"/>
</dbReference>
<dbReference type="Proteomes" id="UP000887581">
    <property type="component" value="Unplaced"/>
</dbReference>
<comment type="subcellular location">
    <subcellularLocation>
        <location evidence="1">Cytoplasm</location>
    </subcellularLocation>
</comment>
<dbReference type="InterPro" id="IPR024372">
    <property type="entry name" value="Ecm29_N"/>
</dbReference>
<dbReference type="WBParaSite" id="sdigi.contig166.g5540.t1">
    <property type="protein sequence ID" value="sdigi.contig166.g5540.t1"/>
    <property type="gene ID" value="sdigi.contig166.g5540"/>
</dbReference>
<evidence type="ECO:0000313" key="7">
    <source>
        <dbReference type="Proteomes" id="UP000887581"/>
    </source>
</evidence>
<dbReference type="PANTHER" id="PTHR23346:SF19">
    <property type="entry name" value="PROTEASOME ADAPTER AND SCAFFOLD PROTEIN ECM29"/>
    <property type="match status" value="1"/>
</dbReference>
<feature type="domain" description="Proteasome component Ecm29 N-terminal" evidence="5">
    <location>
        <begin position="18"/>
        <end position="506"/>
    </location>
</feature>
<dbReference type="Gene3D" id="1.25.10.10">
    <property type="entry name" value="Leucine-rich Repeat Variant"/>
    <property type="match status" value="2"/>
</dbReference>
<dbReference type="SUPFAM" id="SSF48371">
    <property type="entry name" value="ARM repeat"/>
    <property type="match status" value="2"/>
</dbReference>
<keyword evidence="2" id="KW-0963">Cytoplasm</keyword>
<dbReference type="InterPro" id="IPR055443">
    <property type="entry name" value="HEAT_ECM29"/>
</dbReference>
<dbReference type="GO" id="GO:0060090">
    <property type="term" value="F:molecular adaptor activity"/>
    <property type="evidence" value="ECO:0007669"/>
    <property type="project" value="InterPro"/>
</dbReference>
<organism evidence="7 8">
    <name type="scientific">Setaria digitata</name>
    <dbReference type="NCBI Taxonomy" id="48799"/>
    <lineage>
        <taxon>Eukaryota</taxon>
        <taxon>Metazoa</taxon>
        <taxon>Ecdysozoa</taxon>
        <taxon>Nematoda</taxon>
        <taxon>Chromadorea</taxon>
        <taxon>Rhabditida</taxon>
        <taxon>Spirurina</taxon>
        <taxon>Spiruromorpha</taxon>
        <taxon>Filarioidea</taxon>
        <taxon>Setariidae</taxon>
        <taxon>Setaria</taxon>
    </lineage>
</organism>
<reference evidence="8" key="1">
    <citation type="submission" date="2022-11" db="UniProtKB">
        <authorList>
            <consortium name="WormBaseParasite"/>
        </authorList>
    </citation>
    <scope>IDENTIFICATION</scope>
</reference>
<keyword evidence="3" id="KW-0677">Repeat</keyword>
<dbReference type="GO" id="GO:0036503">
    <property type="term" value="P:ERAD pathway"/>
    <property type="evidence" value="ECO:0007669"/>
    <property type="project" value="TreeGrafter"/>
</dbReference>